<keyword evidence="3" id="KW-1185">Reference proteome</keyword>
<evidence type="ECO:0000313" key="2">
    <source>
        <dbReference type="EMBL" id="QDA55558.1"/>
    </source>
</evidence>
<feature type="region of interest" description="Disordered" evidence="1">
    <location>
        <begin position="169"/>
        <end position="200"/>
    </location>
</feature>
<proteinExistence type="predicted"/>
<dbReference type="InterPro" id="IPR022595">
    <property type="entry name" value="Enc34_ssDNA-bd"/>
</dbReference>
<dbReference type="SUPFAM" id="SSF50249">
    <property type="entry name" value="Nucleic acid-binding proteins"/>
    <property type="match status" value="1"/>
</dbReference>
<dbReference type="EMBL" id="CP040882">
    <property type="protein sequence ID" value="QDA55558.1"/>
    <property type="molecule type" value="Genomic_DNA"/>
</dbReference>
<name>A0ABX5VHI7_9BURK</name>
<feature type="compositionally biased region" description="Acidic residues" evidence="1">
    <location>
        <begin position="169"/>
        <end position="179"/>
    </location>
</feature>
<dbReference type="Pfam" id="PF10991">
    <property type="entry name" value="Enc34_ssDNA-bd"/>
    <property type="match status" value="1"/>
</dbReference>
<dbReference type="Proteomes" id="UP000308889">
    <property type="component" value="Chromosome"/>
</dbReference>
<gene>
    <name evidence="2" type="ORF">FG381_11800</name>
</gene>
<organism evidence="2 3">
    <name type="scientific">Sutterella faecalis</name>
    <dbReference type="NCBI Taxonomy" id="2584944"/>
    <lineage>
        <taxon>Bacteria</taxon>
        <taxon>Pseudomonadati</taxon>
        <taxon>Pseudomonadota</taxon>
        <taxon>Betaproteobacteria</taxon>
        <taxon>Burkholderiales</taxon>
        <taxon>Sutterellaceae</taxon>
        <taxon>Sutterella</taxon>
    </lineage>
</organism>
<protein>
    <submittedName>
        <fullName evidence="2">DUF2815 family protein</fullName>
    </submittedName>
</protein>
<accession>A0ABX5VHI7</accession>
<evidence type="ECO:0000256" key="1">
    <source>
        <dbReference type="SAM" id="MobiDB-lite"/>
    </source>
</evidence>
<dbReference type="InterPro" id="IPR012340">
    <property type="entry name" value="NA-bd_OB-fold"/>
</dbReference>
<dbReference type="Gene3D" id="2.40.50.140">
    <property type="entry name" value="Nucleic acid-binding proteins"/>
    <property type="match status" value="1"/>
</dbReference>
<dbReference type="RefSeq" id="WP_139688968.1">
    <property type="nucleotide sequence ID" value="NZ_CP040882.1"/>
</dbReference>
<sequence>MSKKITLVGRLSFPSLFQPRAMEGAQPKYEATVLMEPSAPCIKAFMQEALEVLMSGKLSLSEEDARQLLKAKPPIKDGDQKQAQGYAGNYYITCRSTQQPDFYGPDKKRLDIEAAKKLFYAGCKVAVITTPWAYSKQGNRGVSADLLAVMFLGHGDAFSGRPIVDASDLPDADPADLDPGDFTAGAPVRATEPDPTDNWI</sequence>
<reference evidence="3" key="1">
    <citation type="submission" date="2019-06" db="EMBL/GenBank/DDBJ databases">
        <authorList>
            <person name="Oh B.S."/>
        </authorList>
    </citation>
    <scope>NUCLEOTIDE SEQUENCE [LARGE SCALE GENOMIC DNA]</scope>
    <source>
        <strain evidence="3">KGMB03119</strain>
    </source>
</reference>
<evidence type="ECO:0000313" key="3">
    <source>
        <dbReference type="Proteomes" id="UP000308889"/>
    </source>
</evidence>